<dbReference type="OrthoDB" id="10598788at2759"/>
<name>A0A397UPL7_9GLOM</name>
<dbReference type="Proteomes" id="UP000266673">
    <property type="component" value="Unassembled WGS sequence"/>
</dbReference>
<keyword evidence="3" id="KW-1185">Reference proteome</keyword>
<dbReference type="AlphaFoldDB" id="A0A397UPL7"/>
<evidence type="ECO:0000313" key="3">
    <source>
        <dbReference type="Proteomes" id="UP000266673"/>
    </source>
</evidence>
<evidence type="ECO:0000313" key="2">
    <source>
        <dbReference type="EMBL" id="RIB11228.1"/>
    </source>
</evidence>
<reference evidence="2 3" key="1">
    <citation type="submission" date="2018-06" db="EMBL/GenBank/DDBJ databases">
        <title>Comparative genomics reveals the genomic features of Rhizophagus irregularis, R. cerebriforme, R. diaphanum and Gigaspora rosea, and their symbiotic lifestyle signature.</title>
        <authorList>
            <person name="Morin E."/>
            <person name="San Clemente H."/>
            <person name="Chen E.C.H."/>
            <person name="De La Providencia I."/>
            <person name="Hainaut M."/>
            <person name="Kuo A."/>
            <person name="Kohler A."/>
            <person name="Murat C."/>
            <person name="Tang N."/>
            <person name="Roy S."/>
            <person name="Loubradou J."/>
            <person name="Henrissat B."/>
            <person name="Grigoriev I.V."/>
            <person name="Corradi N."/>
            <person name="Roux C."/>
            <person name="Martin F.M."/>
        </authorList>
    </citation>
    <scope>NUCLEOTIDE SEQUENCE [LARGE SCALE GENOMIC DNA]</scope>
    <source>
        <strain evidence="2 3">DAOM 194757</strain>
    </source>
</reference>
<sequence>MRRLEQECTALFATLTEEQAERVQEIIDEAFGNRNLDDKQIPHALEFLLKVLKEVISLDRAEGIRTPVVAAPKQKGFRGAPKVPSKLRQKRPAITKVVDAYHDPVKPVEEVAYLSVDLPCTRTPVVVPKSQSLKPDVTTPEIRPAKPRQKGVYSTEDLESYYVPGMPRESYIEESLNENPK</sequence>
<protein>
    <submittedName>
        <fullName evidence="2">Uncharacterized protein</fullName>
    </submittedName>
</protein>
<proteinExistence type="predicted"/>
<dbReference type="EMBL" id="QKWP01001157">
    <property type="protein sequence ID" value="RIB11228.1"/>
    <property type="molecule type" value="Genomic_DNA"/>
</dbReference>
<gene>
    <name evidence="2" type="ORF">C2G38_2042832</name>
</gene>
<feature type="region of interest" description="Disordered" evidence="1">
    <location>
        <begin position="131"/>
        <end position="153"/>
    </location>
</feature>
<comment type="caution">
    <text evidence="2">The sequence shown here is derived from an EMBL/GenBank/DDBJ whole genome shotgun (WGS) entry which is preliminary data.</text>
</comment>
<organism evidence="2 3">
    <name type="scientific">Gigaspora rosea</name>
    <dbReference type="NCBI Taxonomy" id="44941"/>
    <lineage>
        <taxon>Eukaryota</taxon>
        <taxon>Fungi</taxon>
        <taxon>Fungi incertae sedis</taxon>
        <taxon>Mucoromycota</taxon>
        <taxon>Glomeromycotina</taxon>
        <taxon>Glomeromycetes</taxon>
        <taxon>Diversisporales</taxon>
        <taxon>Gigasporaceae</taxon>
        <taxon>Gigaspora</taxon>
    </lineage>
</organism>
<evidence type="ECO:0000256" key="1">
    <source>
        <dbReference type="SAM" id="MobiDB-lite"/>
    </source>
</evidence>
<accession>A0A397UPL7</accession>